<dbReference type="STRING" id="95161.SAMN05660874_00385"/>
<dbReference type="EMBL" id="FOZX01000001">
    <property type="protein sequence ID" value="SFS34332.1"/>
    <property type="molecule type" value="Genomic_DNA"/>
</dbReference>
<feature type="region of interest" description="Disordered" evidence="1">
    <location>
        <begin position="1"/>
        <end position="33"/>
    </location>
</feature>
<sequence length="171" mass="17548">MAAMTACSGGGAGTPQPQPQPAGPQISNPKDVASADLCSLVPADVAASAGLAPNGQMDDGPKIGDSEPACSWHSADGKDTFRLSALTDRSITTYYDSRSQYPDFQELTIAGHPAVRANDADPKQSGACSLFLGTKDGQVVHAFTTQVNITDPCATSQKALEGSVPSWPAAK</sequence>
<dbReference type="Proteomes" id="UP000198852">
    <property type="component" value="Unassembled WGS sequence"/>
</dbReference>
<evidence type="ECO:0008006" key="4">
    <source>
        <dbReference type="Google" id="ProtNLM"/>
    </source>
</evidence>
<evidence type="ECO:0000313" key="2">
    <source>
        <dbReference type="EMBL" id="SFS34332.1"/>
    </source>
</evidence>
<accession>A0A1I6P2B2</accession>
<organism evidence="2 3">
    <name type="scientific">Saccharopolyspora flava</name>
    <dbReference type="NCBI Taxonomy" id="95161"/>
    <lineage>
        <taxon>Bacteria</taxon>
        <taxon>Bacillati</taxon>
        <taxon>Actinomycetota</taxon>
        <taxon>Actinomycetes</taxon>
        <taxon>Pseudonocardiales</taxon>
        <taxon>Pseudonocardiaceae</taxon>
        <taxon>Saccharopolyspora</taxon>
    </lineage>
</organism>
<reference evidence="3" key="1">
    <citation type="submission" date="2016-10" db="EMBL/GenBank/DDBJ databases">
        <authorList>
            <person name="Varghese N."/>
            <person name="Submissions S."/>
        </authorList>
    </citation>
    <scope>NUCLEOTIDE SEQUENCE [LARGE SCALE GENOMIC DNA]</scope>
    <source>
        <strain evidence="3">DSM 44771</strain>
    </source>
</reference>
<gene>
    <name evidence="2" type="ORF">SAMN05660874_00385</name>
</gene>
<proteinExistence type="predicted"/>
<keyword evidence="3" id="KW-1185">Reference proteome</keyword>
<feature type="region of interest" description="Disordered" evidence="1">
    <location>
        <begin position="50"/>
        <end position="71"/>
    </location>
</feature>
<dbReference type="AlphaFoldDB" id="A0A1I6P2B2"/>
<protein>
    <recommendedName>
        <fullName evidence="4">DUF3558 domain-containing protein</fullName>
    </recommendedName>
</protein>
<evidence type="ECO:0000313" key="3">
    <source>
        <dbReference type="Proteomes" id="UP000198852"/>
    </source>
</evidence>
<evidence type="ECO:0000256" key="1">
    <source>
        <dbReference type="SAM" id="MobiDB-lite"/>
    </source>
</evidence>
<dbReference type="Pfam" id="PF12079">
    <property type="entry name" value="DUF3558"/>
    <property type="match status" value="1"/>
</dbReference>
<name>A0A1I6P2B2_9PSEU</name>
<dbReference type="InterPro" id="IPR024520">
    <property type="entry name" value="DUF3558"/>
</dbReference>